<protein>
    <submittedName>
        <fullName evidence="1">Uncharacterized protein</fullName>
    </submittedName>
</protein>
<evidence type="ECO:0000313" key="1">
    <source>
        <dbReference type="EMBL" id="KRF83108.1"/>
    </source>
</evidence>
<accession>A0A0Q9WQM4</accession>
<dbReference type="EMBL" id="CH940650">
    <property type="protein sequence ID" value="KRF83108.1"/>
    <property type="molecule type" value="Genomic_DNA"/>
</dbReference>
<dbReference type="AlphaFoldDB" id="A0A0Q9WQM4"/>
<gene>
    <name evidence="1" type="primary">Dvir\GJ26118</name>
    <name evidence="1" type="ORF">Dvir_GJ26118</name>
</gene>
<name>A0A0Q9WQM4_DROVI</name>
<reference evidence="1 2" key="1">
    <citation type="journal article" date="2007" name="Nature">
        <title>Evolution of genes and genomes on the Drosophila phylogeny.</title>
        <authorList>
            <consortium name="Drosophila 12 Genomes Consortium"/>
            <person name="Clark A.G."/>
            <person name="Eisen M.B."/>
            <person name="Smith D.R."/>
            <person name="Bergman C.M."/>
            <person name="Oliver B."/>
            <person name="Markow T.A."/>
            <person name="Kaufman T.C."/>
            <person name="Kellis M."/>
            <person name="Gelbart W."/>
            <person name="Iyer V.N."/>
            <person name="Pollard D.A."/>
            <person name="Sackton T.B."/>
            <person name="Larracuente A.M."/>
            <person name="Singh N.D."/>
            <person name="Abad J.P."/>
            <person name="Abt D.N."/>
            <person name="Adryan B."/>
            <person name="Aguade M."/>
            <person name="Akashi H."/>
            <person name="Anderson W.W."/>
            <person name="Aquadro C.F."/>
            <person name="Ardell D.H."/>
            <person name="Arguello R."/>
            <person name="Artieri C.G."/>
            <person name="Barbash D.A."/>
            <person name="Barker D."/>
            <person name="Barsanti P."/>
            <person name="Batterham P."/>
            <person name="Batzoglou S."/>
            <person name="Begun D."/>
            <person name="Bhutkar A."/>
            <person name="Blanco E."/>
            <person name="Bosak S.A."/>
            <person name="Bradley R.K."/>
            <person name="Brand A.D."/>
            <person name="Brent M.R."/>
            <person name="Brooks A.N."/>
            <person name="Brown R.H."/>
            <person name="Butlin R.K."/>
            <person name="Caggese C."/>
            <person name="Calvi B.R."/>
            <person name="Bernardo de Carvalho A."/>
            <person name="Caspi A."/>
            <person name="Castrezana S."/>
            <person name="Celniker S.E."/>
            <person name="Chang J.L."/>
            <person name="Chapple C."/>
            <person name="Chatterji S."/>
            <person name="Chinwalla A."/>
            <person name="Civetta A."/>
            <person name="Clifton S.W."/>
            <person name="Comeron J.M."/>
            <person name="Costello J.C."/>
            <person name="Coyne J.A."/>
            <person name="Daub J."/>
            <person name="David R.G."/>
            <person name="Delcher A.L."/>
            <person name="Delehaunty K."/>
            <person name="Do C.B."/>
            <person name="Ebling H."/>
            <person name="Edwards K."/>
            <person name="Eickbush T."/>
            <person name="Evans J.D."/>
            <person name="Filipski A."/>
            <person name="Findeiss S."/>
            <person name="Freyhult E."/>
            <person name="Fulton L."/>
            <person name="Fulton R."/>
            <person name="Garcia A.C."/>
            <person name="Gardiner A."/>
            <person name="Garfield D.A."/>
            <person name="Garvin B.E."/>
            <person name="Gibson G."/>
            <person name="Gilbert D."/>
            <person name="Gnerre S."/>
            <person name="Godfrey J."/>
            <person name="Good R."/>
            <person name="Gotea V."/>
            <person name="Gravely B."/>
            <person name="Greenberg A.J."/>
            <person name="Griffiths-Jones S."/>
            <person name="Gross S."/>
            <person name="Guigo R."/>
            <person name="Gustafson E.A."/>
            <person name="Haerty W."/>
            <person name="Hahn M.W."/>
            <person name="Halligan D.L."/>
            <person name="Halpern A.L."/>
            <person name="Halter G.M."/>
            <person name="Han M.V."/>
            <person name="Heger A."/>
            <person name="Hillier L."/>
            <person name="Hinrichs A.S."/>
            <person name="Holmes I."/>
            <person name="Hoskins R.A."/>
            <person name="Hubisz M.J."/>
            <person name="Hultmark D."/>
            <person name="Huntley M.A."/>
            <person name="Jaffe D.B."/>
            <person name="Jagadeeshan S."/>
            <person name="Jeck W.R."/>
            <person name="Johnson J."/>
            <person name="Jones C.D."/>
            <person name="Jordan W.C."/>
            <person name="Karpen G.H."/>
            <person name="Kataoka E."/>
            <person name="Keightley P.D."/>
            <person name="Kheradpour P."/>
            <person name="Kirkness E.F."/>
            <person name="Koerich L.B."/>
            <person name="Kristiansen K."/>
            <person name="Kudrna D."/>
            <person name="Kulathinal R.J."/>
            <person name="Kumar S."/>
            <person name="Kwok R."/>
            <person name="Lander E."/>
            <person name="Langley C.H."/>
            <person name="Lapoint R."/>
            <person name="Lazzaro B.P."/>
            <person name="Lee S.J."/>
            <person name="Levesque L."/>
            <person name="Li R."/>
            <person name="Lin C.F."/>
            <person name="Lin M.F."/>
            <person name="Lindblad-Toh K."/>
            <person name="Llopart A."/>
            <person name="Long M."/>
            <person name="Low L."/>
            <person name="Lozovsky E."/>
            <person name="Lu J."/>
            <person name="Luo M."/>
            <person name="Machado C.A."/>
            <person name="Makalowski W."/>
            <person name="Marzo M."/>
            <person name="Matsuda M."/>
            <person name="Matzkin L."/>
            <person name="McAllister B."/>
            <person name="McBride C.S."/>
            <person name="McKernan B."/>
            <person name="McKernan K."/>
            <person name="Mendez-Lago M."/>
            <person name="Minx P."/>
            <person name="Mollenhauer M.U."/>
            <person name="Montooth K."/>
            <person name="Mount S.M."/>
            <person name="Mu X."/>
            <person name="Myers E."/>
            <person name="Negre B."/>
            <person name="Newfeld S."/>
            <person name="Nielsen R."/>
            <person name="Noor M.A."/>
            <person name="O'Grady P."/>
            <person name="Pachter L."/>
            <person name="Papaceit M."/>
            <person name="Parisi M.J."/>
            <person name="Parisi M."/>
            <person name="Parts L."/>
            <person name="Pedersen J.S."/>
            <person name="Pesole G."/>
            <person name="Phillippy A.M."/>
            <person name="Ponting C.P."/>
            <person name="Pop M."/>
            <person name="Porcelli D."/>
            <person name="Powell J.R."/>
            <person name="Prohaska S."/>
            <person name="Pruitt K."/>
            <person name="Puig M."/>
            <person name="Quesneville H."/>
            <person name="Ram K.R."/>
            <person name="Rand D."/>
            <person name="Rasmussen M.D."/>
            <person name="Reed L.K."/>
            <person name="Reenan R."/>
            <person name="Reily A."/>
            <person name="Remington K.A."/>
            <person name="Rieger T.T."/>
            <person name="Ritchie M.G."/>
            <person name="Robin C."/>
            <person name="Rogers Y.H."/>
            <person name="Rohde C."/>
            <person name="Rozas J."/>
            <person name="Rubenfield M.J."/>
            <person name="Ruiz A."/>
            <person name="Russo S."/>
            <person name="Salzberg S.L."/>
            <person name="Sanchez-Gracia A."/>
            <person name="Saranga D.J."/>
            <person name="Sato H."/>
            <person name="Schaeffer S.W."/>
            <person name="Schatz M.C."/>
            <person name="Schlenke T."/>
            <person name="Schwartz R."/>
            <person name="Segarra C."/>
            <person name="Singh R.S."/>
            <person name="Sirot L."/>
            <person name="Sirota M."/>
            <person name="Sisneros N.B."/>
            <person name="Smith C.D."/>
            <person name="Smith T.F."/>
            <person name="Spieth J."/>
            <person name="Stage D.E."/>
            <person name="Stark A."/>
            <person name="Stephan W."/>
            <person name="Strausberg R.L."/>
            <person name="Strempel S."/>
            <person name="Sturgill D."/>
            <person name="Sutton G."/>
            <person name="Sutton G.G."/>
            <person name="Tao W."/>
            <person name="Teichmann S."/>
            <person name="Tobari Y.N."/>
            <person name="Tomimura Y."/>
            <person name="Tsolas J.M."/>
            <person name="Valente V.L."/>
            <person name="Venter E."/>
            <person name="Venter J.C."/>
            <person name="Vicario S."/>
            <person name="Vieira F.G."/>
            <person name="Vilella A.J."/>
            <person name="Villasante A."/>
            <person name="Walenz B."/>
            <person name="Wang J."/>
            <person name="Wasserman M."/>
            <person name="Watts T."/>
            <person name="Wilson D."/>
            <person name="Wilson R.K."/>
            <person name="Wing R.A."/>
            <person name="Wolfner M.F."/>
            <person name="Wong A."/>
            <person name="Wong G.K."/>
            <person name="Wu C.I."/>
            <person name="Wu G."/>
            <person name="Yamamoto D."/>
            <person name="Yang H.P."/>
            <person name="Yang S.P."/>
            <person name="Yorke J.A."/>
            <person name="Yoshida K."/>
            <person name="Zdobnov E."/>
            <person name="Zhang P."/>
            <person name="Zhang Y."/>
            <person name="Zimin A.V."/>
            <person name="Baldwin J."/>
            <person name="Abdouelleil A."/>
            <person name="Abdulkadir J."/>
            <person name="Abebe A."/>
            <person name="Abera B."/>
            <person name="Abreu J."/>
            <person name="Acer S.C."/>
            <person name="Aftuck L."/>
            <person name="Alexander A."/>
            <person name="An P."/>
            <person name="Anderson E."/>
            <person name="Anderson S."/>
            <person name="Arachi H."/>
            <person name="Azer M."/>
            <person name="Bachantsang P."/>
            <person name="Barry A."/>
            <person name="Bayul T."/>
            <person name="Berlin A."/>
            <person name="Bessette D."/>
            <person name="Bloom T."/>
            <person name="Blye J."/>
            <person name="Boguslavskiy L."/>
            <person name="Bonnet C."/>
            <person name="Boukhgalter B."/>
            <person name="Bourzgui I."/>
            <person name="Brown A."/>
            <person name="Cahill P."/>
            <person name="Channer S."/>
            <person name="Cheshatsang Y."/>
            <person name="Chuda L."/>
            <person name="Citroen M."/>
            <person name="Collymore A."/>
            <person name="Cooke P."/>
            <person name="Costello M."/>
            <person name="D'Aco K."/>
            <person name="Daza R."/>
            <person name="De Haan G."/>
            <person name="DeGray S."/>
            <person name="DeMaso C."/>
            <person name="Dhargay N."/>
            <person name="Dooley K."/>
            <person name="Dooley E."/>
            <person name="Doricent M."/>
            <person name="Dorje P."/>
            <person name="Dorjee K."/>
            <person name="Dupes A."/>
            <person name="Elong R."/>
            <person name="Falk J."/>
            <person name="Farina A."/>
            <person name="Faro S."/>
            <person name="Ferguson D."/>
            <person name="Fisher S."/>
            <person name="Foley C.D."/>
            <person name="Franke A."/>
            <person name="Friedrich D."/>
            <person name="Gadbois L."/>
            <person name="Gearin G."/>
            <person name="Gearin C.R."/>
            <person name="Giannoukos G."/>
            <person name="Goode T."/>
            <person name="Graham J."/>
            <person name="Grandbois E."/>
            <person name="Grewal S."/>
            <person name="Gyaltsen K."/>
            <person name="Hafez N."/>
            <person name="Hagos B."/>
            <person name="Hall J."/>
            <person name="Henson C."/>
            <person name="Hollinger A."/>
            <person name="Honan T."/>
            <person name="Huard M.D."/>
            <person name="Hughes L."/>
            <person name="Hurhula B."/>
            <person name="Husby M.E."/>
            <person name="Kamat A."/>
            <person name="Kanga B."/>
            <person name="Kashin S."/>
            <person name="Khazanovich D."/>
            <person name="Kisner P."/>
            <person name="Lance K."/>
            <person name="Lara M."/>
            <person name="Lee W."/>
            <person name="Lennon N."/>
            <person name="Letendre F."/>
            <person name="LeVine R."/>
            <person name="Lipovsky A."/>
            <person name="Liu X."/>
            <person name="Liu J."/>
            <person name="Liu S."/>
            <person name="Lokyitsang T."/>
            <person name="Lokyitsang Y."/>
            <person name="Lubonja R."/>
            <person name="Lui A."/>
            <person name="MacDonald P."/>
            <person name="Magnisalis V."/>
            <person name="Maru K."/>
            <person name="Matthews C."/>
            <person name="McCusker W."/>
            <person name="McDonough S."/>
            <person name="Mehta T."/>
            <person name="Meldrim J."/>
            <person name="Meneus L."/>
            <person name="Mihai O."/>
            <person name="Mihalev A."/>
            <person name="Mihova T."/>
            <person name="Mittelman R."/>
            <person name="Mlenga V."/>
            <person name="Montmayeur A."/>
            <person name="Mulrain L."/>
            <person name="Navidi A."/>
            <person name="Naylor J."/>
            <person name="Negash T."/>
            <person name="Nguyen T."/>
            <person name="Nguyen N."/>
            <person name="Nicol R."/>
            <person name="Norbu C."/>
            <person name="Norbu N."/>
            <person name="Novod N."/>
            <person name="O'Neill B."/>
            <person name="Osman S."/>
            <person name="Markiewicz E."/>
            <person name="Oyono O.L."/>
            <person name="Patti C."/>
            <person name="Phunkhang P."/>
            <person name="Pierre F."/>
            <person name="Priest M."/>
            <person name="Raghuraman S."/>
            <person name="Rege F."/>
            <person name="Reyes R."/>
            <person name="Rise C."/>
            <person name="Rogov P."/>
            <person name="Ross K."/>
            <person name="Ryan E."/>
            <person name="Settipalli S."/>
            <person name="Shea T."/>
            <person name="Sherpa N."/>
            <person name="Shi L."/>
            <person name="Shih D."/>
            <person name="Sparrow T."/>
            <person name="Spaulding J."/>
            <person name="Stalker J."/>
            <person name="Stange-Thomann N."/>
            <person name="Stavropoulos S."/>
            <person name="Stone C."/>
            <person name="Strader C."/>
            <person name="Tesfaye S."/>
            <person name="Thomson T."/>
            <person name="Thoulutsang Y."/>
            <person name="Thoulutsang D."/>
            <person name="Topham K."/>
            <person name="Topping I."/>
            <person name="Tsamla T."/>
            <person name="Vassiliev H."/>
            <person name="Vo A."/>
            <person name="Wangchuk T."/>
            <person name="Wangdi T."/>
            <person name="Weiand M."/>
            <person name="Wilkinson J."/>
            <person name="Wilson A."/>
            <person name="Yadav S."/>
            <person name="Young G."/>
            <person name="Yu Q."/>
            <person name="Zembek L."/>
            <person name="Zhong D."/>
            <person name="Zimmer A."/>
            <person name="Zwirko Z."/>
            <person name="Jaffe D.B."/>
            <person name="Alvarez P."/>
            <person name="Brockman W."/>
            <person name="Butler J."/>
            <person name="Chin C."/>
            <person name="Gnerre S."/>
            <person name="Grabherr M."/>
            <person name="Kleber M."/>
            <person name="Mauceli E."/>
            <person name="MacCallum I."/>
        </authorList>
    </citation>
    <scope>NUCLEOTIDE SEQUENCE [LARGE SCALE GENOMIC DNA]</scope>
    <source>
        <strain evidence="2">Tucson 15010-1051.87</strain>
    </source>
</reference>
<dbReference type="InParanoid" id="A0A0Q9WQM4"/>
<keyword evidence="2" id="KW-1185">Reference proteome</keyword>
<organism evidence="1 2">
    <name type="scientific">Drosophila virilis</name>
    <name type="common">Fruit fly</name>
    <dbReference type="NCBI Taxonomy" id="7244"/>
    <lineage>
        <taxon>Eukaryota</taxon>
        <taxon>Metazoa</taxon>
        <taxon>Ecdysozoa</taxon>
        <taxon>Arthropoda</taxon>
        <taxon>Hexapoda</taxon>
        <taxon>Insecta</taxon>
        <taxon>Pterygota</taxon>
        <taxon>Neoptera</taxon>
        <taxon>Endopterygota</taxon>
        <taxon>Diptera</taxon>
        <taxon>Brachycera</taxon>
        <taxon>Muscomorpha</taxon>
        <taxon>Ephydroidea</taxon>
        <taxon>Drosophilidae</taxon>
        <taxon>Drosophila</taxon>
    </lineage>
</organism>
<dbReference type="Proteomes" id="UP000008792">
    <property type="component" value="Unassembled WGS sequence"/>
</dbReference>
<proteinExistence type="predicted"/>
<evidence type="ECO:0000313" key="2">
    <source>
        <dbReference type="Proteomes" id="UP000008792"/>
    </source>
</evidence>
<sequence length="61" mass="7202">MDIRIEIKVKRHFVCPGTTRRIRGLLTRRLATRRVAKQTRGTYNLLEQTISDNLFSFLRQG</sequence>